<feature type="region of interest" description="Disordered" evidence="13">
    <location>
        <begin position="1"/>
        <end position="27"/>
    </location>
</feature>
<feature type="domain" description="C2H2-type" evidence="14">
    <location>
        <begin position="216"/>
        <end position="243"/>
    </location>
</feature>
<feature type="domain" description="C2H2-type" evidence="14">
    <location>
        <begin position="246"/>
        <end position="273"/>
    </location>
</feature>
<dbReference type="FunFam" id="3.30.160.60:FF:001479">
    <property type="entry name" value="ZFP69 zinc finger protein B"/>
    <property type="match status" value="1"/>
</dbReference>
<keyword evidence="8" id="KW-0805">Transcription regulation</keyword>
<dbReference type="Ensembl" id="ENSLAFT00000021817.2">
    <property type="protein sequence ID" value="ENSLAFP00000016709.2"/>
    <property type="gene ID" value="ENSLAFG00000022926.2"/>
</dbReference>
<evidence type="ECO:0000313" key="15">
    <source>
        <dbReference type="Ensembl" id="ENSLAFP00000016709.2"/>
    </source>
</evidence>
<evidence type="ECO:0000256" key="13">
    <source>
        <dbReference type="SAM" id="MobiDB-lite"/>
    </source>
</evidence>
<dbReference type="PANTHER" id="PTHR24393">
    <property type="entry name" value="ZINC FINGER PROTEIN"/>
    <property type="match status" value="1"/>
</dbReference>
<evidence type="ECO:0000256" key="4">
    <source>
        <dbReference type="ARBA" id="ARBA00022723"/>
    </source>
</evidence>
<dbReference type="Pfam" id="PF00096">
    <property type="entry name" value="zf-C2H2"/>
    <property type="match status" value="5"/>
</dbReference>
<dbReference type="Gene3D" id="3.30.160.60">
    <property type="entry name" value="Classic Zinc Finger"/>
    <property type="match status" value="6"/>
</dbReference>
<sequence>MAALGNHQESPPAPHPVSLSSPRTPGAHHHEALLHLHDHQHGTSPCCQPQLEGELSDLDPQDVQEVEIGRNTCWPDTVSEPEKVPPSPQPDVPQVEVGQDTGVLKSLLRALPRRPMCGDSFGPEASLDRPTGQPPGAGPCTQKRVAWRMRLLPQGAPETGGGPELGSGFSLGAGFGARQGGAQGGKPHRCETCGKSFKYNSLLVKHQRTLIQTGEKSCTICGKLFGRSSGCPEHQRNHSTRARGPFRCTECGRPFGLSSHLIQHQQVHTPERPYPCGSCGRSFACRSDAAKHQSIHRGQKPYACSDCGKAFIHSSHVVRHQRSFLREHRRIHTGEKPYECGVCGRTFRALSGFFRHQRVHTGEKPFRCTECGRAFGLSSHLIQHQRVHSPK</sequence>
<keyword evidence="6 12" id="KW-0863">Zinc-finger</keyword>
<evidence type="ECO:0000256" key="6">
    <source>
        <dbReference type="ARBA" id="ARBA00022771"/>
    </source>
</evidence>
<dbReference type="PROSITE" id="PS50157">
    <property type="entry name" value="ZINC_FINGER_C2H2_2"/>
    <property type="match status" value="7"/>
</dbReference>
<feature type="domain" description="C2H2-type" evidence="14">
    <location>
        <begin position="338"/>
        <end position="365"/>
    </location>
</feature>
<evidence type="ECO:0000259" key="14">
    <source>
        <dbReference type="PROSITE" id="PS50157"/>
    </source>
</evidence>
<dbReference type="GO" id="GO:0005634">
    <property type="term" value="C:nucleus"/>
    <property type="evidence" value="ECO:0007669"/>
    <property type="project" value="UniProtKB-SubCell"/>
</dbReference>
<dbReference type="OMA" id="AQHHEAQ"/>
<feature type="domain" description="C2H2-type" evidence="14">
    <location>
        <begin position="274"/>
        <end position="301"/>
    </location>
</feature>
<dbReference type="InParanoid" id="G3TNB2"/>
<evidence type="ECO:0000256" key="12">
    <source>
        <dbReference type="PROSITE-ProRule" id="PRU00042"/>
    </source>
</evidence>
<feature type="domain" description="C2H2-type" evidence="14">
    <location>
        <begin position="188"/>
        <end position="217"/>
    </location>
</feature>
<dbReference type="FunFam" id="3.30.160.60:FF:000009">
    <property type="entry name" value="zinc finger protein 79 isoform X2"/>
    <property type="match status" value="1"/>
</dbReference>
<evidence type="ECO:0000313" key="16">
    <source>
        <dbReference type="Proteomes" id="UP000007646"/>
    </source>
</evidence>
<comment type="similarity">
    <text evidence="3">Belongs to the krueppel C2H2-type zinc-finger protein family.</text>
</comment>
<feature type="region of interest" description="Disordered" evidence="13">
    <location>
        <begin position="73"/>
        <end position="96"/>
    </location>
</feature>
<evidence type="ECO:0000256" key="11">
    <source>
        <dbReference type="ARBA" id="ARBA00023242"/>
    </source>
</evidence>
<reference evidence="15" key="3">
    <citation type="submission" date="2025-09" db="UniProtKB">
        <authorList>
            <consortium name="Ensembl"/>
        </authorList>
    </citation>
    <scope>IDENTIFICATION</scope>
    <source>
        <strain evidence="15">Isolate ISIS603380</strain>
    </source>
</reference>
<dbReference type="GeneTree" id="ENSGT00940000163360"/>
<keyword evidence="5" id="KW-0677">Repeat</keyword>
<keyword evidence="10" id="KW-0804">Transcription</keyword>
<evidence type="ECO:0000256" key="10">
    <source>
        <dbReference type="ARBA" id="ARBA00023163"/>
    </source>
</evidence>
<dbReference type="GO" id="GO:0001228">
    <property type="term" value="F:DNA-binding transcription activator activity, RNA polymerase II-specific"/>
    <property type="evidence" value="ECO:0007669"/>
    <property type="project" value="TreeGrafter"/>
</dbReference>
<dbReference type="GO" id="GO:0000978">
    <property type="term" value="F:RNA polymerase II cis-regulatory region sequence-specific DNA binding"/>
    <property type="evidence" value="ECO:0007669"/>
    <property type="project" value="TreeGrafter"/>
</dbReference>
<evidence type="ECO:0000256" key="2">
    <source>
        <dbReference type="ARBA" id="ARBA00004123"/>
    </source>
</evidence>
<reference evidence="15" key="2">
    <citation type="submission" date="2025-08" db="UniProtKB">
        <authorList>
            <consortium name="Ensembl"/>
        </authorList>
    </citation>
    <scope>IDENTIFICATION</scope>
    <source>
        <strain evidence="15">Isolate ISIS603380</strain>
    </source>
</reference>
<dbReference type="FunCoup" id="G3TNB2">
    <property type="interactions" value="2"/>
</dbReference>
<keyword evidence="7" id="KW-0862">Zinc</keyword>
<dbReference type="AlphaFoldDB" id="G3TNB2"/>
<dbReference type="PROSITE" id="PS00028">
    <property type="entry name" value="ZINC_FINGER_C2H2_1"/>
    <property type="match status" value="4"/>
</dbReference>
<dbReference type="eggNOG" id="KOG1721">
    <property type="taxonomic scope" value="Eukaryota"/>
</dbReference>
<evidence type="ECO:0000256" key="3">
    <source>
        <dbReference type="ARBA" id="ARBA00006991"/>
    </source>
</evidence>
<dbReference type="GO" id="GO:0008270">
    <property type="term" value="F:zinc ion binding"/>
    <property type="evidence" value="ECO:0007669"/>
    <property type="project" value="UniProtKB-KW"/>
</dbReference>
<dbReference type="FunFam" id="3.30.160.60:FF:002343">
    <property type="entry name" value="Zinc finger protein 33A"/>
    <property type="match status" value="1"/>
</dbReference>
<dbReference type="InterPro" id="IPR036236">
    <property type="entry name" value="Znf_C2H2_sf"/>
</dbReference>
<keyword evidence="11" id="KW-0539">Nucleus</keyword>
<evidence type="ECO:0000256" key="7">
    <source>
        <dbReference type="ARBA" id="ARBA00022833"/>
    </source>
</evidence>
<dbReference type="FunFam" id="3.30.160.60:FF:000367">
    <property type="entry name" value="Zinc finger protein 572"/>
    <property type="match status" value="1"/>
</dbReference>
<comment type="subcellular location">
    <subcellularLocation>
        <location evidence="2">Nucleus</location>
    </subcellularLocation>
</comment>
<organism evidence="15 16">
    <name type="scientific">Loxodonta africana</name>
    <name type="common">African elephant</name>
    <dbReference type="NCBI Taxonomy" id="9785"/>
    <lineage>
        <taxon>Eukaryota</taxon>
        <taxon>Metazoa</taxon>
        <taxon>Chordata</taxon>
        <taxon>Craniata</taxon>
        <taxon>Vertebrata</taxon>
        <taxon>Euteleostomi</taxon>
        <taxon>Mammalia</taxon>
        <taxon>Eutheria</taxon>
        <taxon>Afrotheria</taxon>
        <taxon>Proboscidea</taxon>
        <taxon>Elephantidae</taxon>
        <taxon>Loxodonta</taxon>
    </lineage>
</organism>
<evidence type="ECO:0000256" key="8">
    <source>
        <dbReference type="ARBA" id="ARBA00023015"/>
    </source>
</evidence>
<keyword evidence="16" id="KW-1185">Reference proteome</keyword>
<evidence type="ECO:0000256" key="1">
    <source>
        <dbReference type="ARBA" id="ARBA00003767"/>
    </source>
</evidence>
<feature type="region of interest" description="Disordered" evidence="13">
    <location>
        <begin position="119"/>
        <end position="138"/>
    </location>
</feature>
<evidence type="ECO:0000256" key="9">
    <source>
        <dbReference type="ARBA" id="ARBA00023125"/>
    </source>
</evidence>
<feature type="domain" description="C2H2-type" evidence="14">
    <location>
        <begin position="302"/>
        <end position="337"/>
    </location>
</feature>
<dbReference type="SMART" id="SM00355">
    <property type="entry name" value="ZnF_C2H2"/>
    <property type="match status" value="7"/>
</dbReference>
<dbReference type="PANTHER" id="PTHR24393:SF126">
    <property type="entry name" value="ZINC FINGER PROTEIN 501-LIKE"/>
    <property type="match status" value="1"/>
</dbReference>
<protein>
    <submittedName>
        <fullName evidence="15">GLI family zinc finger 4</fullName>
    </submittedName>
</protein>
<keyword evidence="9" id="KW-0238">DNA-binding</keyword>
<reference evidence="15 16" key="1">
    <citation type="submission" date="2009-06" db="EMBL/GenBank/DDBJ databases">
        <title>The Genome Sequence of Loxodonta africana (African elephant).</title>
        <authorList>
            <person name="Di Palma F."/>
            <person name="Heiman D."/>
            <person name="Young S."/>
            <person name="Johnson J."/>
            <person name="Lander E.S."/>
            <person name="Lindblad-Toh K."/>
        </authorList>
    </citation>
    <scope>NUCLEOTIDE SEQUENCE [LARGE SCALE GENOMIC DNA]</scope>
    <source>
        <strain evidence="15 16">Isolate ISIS603380</strain>
    </source>
</reference>
<evidence type="ECO:0000256" key="5">
    <source>
        <dbReference type="ARBA" id="ARBA00022737"/>
    </source>
</evidence>
<gene>
    <name evidence="15" type="primary">GLI4</name>
</gene>
<comment type="function">
    <text evidence="1">May be involved in transcriptional regulation.</text>
</comment>
<keyword evidence="4" id="KW-0479">Metal-binding</keyword>
<proteinExistence type="inferred from homology"/>
<dbReference type="Proteomes" id="UP000007646">
    <property type="component" value="Unassembled WGS sequence"/>
</dbReference>
<dbReference type="FunFam" id="3.30.160.60:FF:000861">
    <property type="entry name" value="zinc finger protein 358"/>
    <property type="match status" value="1"/>
</dbReference>
<accession>G3TNB2</accession>
<dbReference type="InterPro" id="IPR013087">
    <property type="entry name" value="Znf_C2H2_type"/>
</dbReference>
<feature type="domain" description="C2H2-type" evidence="14">
    <location>
        <begin position="366"/>
        <end position="391"/>
    </location>
</feature>
<dbReference type="SUPFAM" id="SSF57667">
    <property type="entry name" value="beta-beta-alpha zinc fingers"/>
    <property type="match status" value="4"/>
</dbReference>
<dbReference type="HOGENOM" id="CLU_002678_1_0_1"/>
<dbReference type="FunFam" id="3.30.160.60:FF:000286">
    <property type="entry name" value="Zinc finger protein 770"/>
    <property type="match status" value="1"/>
</dbReference>
<name>G3TNB2_LOXAF</name>